<accession>A0A2W5V791</accession>
<dbReference type="GO" id="GO:0043565">
    <property type="term" value="F:sequence-specific DNA binding"/>
    <property type="evidence" value="ECO:0007669"/>
    <property type="project" value="InterPro"/>
</dbReference>
<dbReference type="AlphaFoldDB" id="A0A2W5V791"/>
<keyword evidence="2" id="KW-0067">ATP-binding</keyword>
<keyword evidence="5" id="KW-0804">Transcription</keyword>
<evidence type="ECO:0000313" key="8">
    <source>
        <dbReference type="Proteomes" id="UP000249061"/>
    </source>
</evidence>
<evidence type="ECO:0000256" key="4">
    <source>
        <dbReference type="ARBA" id="ARBA00023125"/>
    </source>
</evidence>
<dbReference type="Pfam" id="PF00158">
    <property type="entry name" value="Sigma54_activat"/>
    <property type="match status" value="1"/>
</dbReference>
<dbReference type="SMART" id="SM00382">
    <property type="entry name" value="AAA"/>
    <property type="match status" value="1"/>
</dbReference>
<dbReference type="Proteomes" id="UP000249061">
    <property type="component" value="Unassembled WGS sequence"/>
</dbReference>
<dbReference type="InterPro" id="IPR025943">
    <property type="entry name" value="Sigma_54_int_dom_ATP-bd_2"/>
</dbReference>
<dbReference type="Gene3D" id="1.10.8.60">
    <property type="match status" value="1"/>
</dbReference>
<dbReference type="InterPro" id="IPR025662">
    <property type="entry name" value="Sigma_54_int_dom_ATP-bd_1"/>
</dbReference>
<dbReference type="InterPro" id="IPR025944">
    <property type="entry name" value="Sigma_54_int_dom_CS"/>
</dbReference>
<protein>
    <submittedName>
        <fullName evidence="7">Sigma-54-dependent Fis family transcriptional regulator</fullName>
    </submittedName>
</protein>
<dbReference type="EMBL" id="QFQP01000002">
    <property type="protein sequence ID" value="PZR17288.1"/>
    <property type="molecule type" value="Genomic_DNA"/>
</dbReference>
<evidence type="ECO:0000256" key="1">
    <source>
        <dbReference type="ARBA" id="ARBA00022741"/>
    </source>
</evidence>
<dbReference type="PROSITE" id="PS00688">
    <property type="entry name" value="SIGMA54_INTERACT_3"/>
    <property type="match status" value="1"/>
</dbReference>
<dbReference type="PROSITE" id="PS50045">
    <property type="entry name" value="SIGMA54_INTERACT_4"/>
    <property type="match status" value="1"/>
</dbReference>
<keyword evidence="1" id="KW-0547">Nucleotide-binding</keyword>
<evidence type="ECO:0000313" key="7">
    <source>
        <dbReference type="EMBL" id="PZR17288.1"/>
    </source>
</evidence>
<dbReference type="CDD" id="cd00009">
    <property type="entry name" value="AAA"/>
    <property type="match status" value="1"/>
</dbReference>
<dbReference type="FunFam" id="3.40.50.300:FF:000006">
    <property type="entry name" value="DNA-binding transcriptional regulator NtrC"/>
    <property type="match status" value="1"/>
</dbReference>
<reference evidence="7 8" key="1">
    <citation type="submission" date="2017-08" db="EMBL/GenBank/DDBJ databases">
        <title>Infants hospitalized years apart are colonized by the same room-sourced microbial strains.</title>
        <authorList>
            <person name="Brooks B."/>
            <person name="Olm M.R."/>
            <person name="Firek B.A."/>
            <person name="Baker R."/>
            <person name="Thomas B.C."/>
            <person name="Morowitz M.J."/>
            <person name="Banfield J.F."/>
        </authorList>
    </citation>
    <scope>NUCLEOTIDE SEQUENCE [LARGE SCALE GENOMIC DNA]</scope>
    <source>
        <strain evidence="7">S2_003_000_R2_14</strain>
    </source>
</reference>
<name>A0A2W5V791_9BACT</name>
<feature type="domain" description="Sigma-54 factor interaction" evidence="6">
    <location>
        <begin position="41"/>
        <end position="265"/>
    </location>
</feature>
<dbReference type="PROSITE" id="PS00675">
    <property type="entry name" value="SIGMA54_INTERACT_1"/>
    <property type="match status" value="1"/>
</dbReference>
<evidence type="ECO:0000256" key="3">
    <source>
        <dbReference type="ARBA" id="ARBA00023015"/>
    </source>
</evidence>
<keyword evidence="3" id="KW-0805">Transcription regulation</keyword>
<dbReference type="GO" id="GO:0006355">
    <property type="term" value="P:regulation of DNA-templated transcription"/>
    <property type="evidence" value="ECO:0007669"/>
    <property type="project" value="InterPro"/>
</dbReference>
<dbReference type="Pfam" id="PF25601">
    <property type="entry name" value="AAA_lid_14"/>
    <property type="match status" value="1"/>
</dbReference>
<evidence type="ECO:0000256" key="5">
    <source>
        <dbReference type="ARBA" id="ARBA00023163"/>
    </source>
</evidence>
<dbReference type="InterPro" id="IPR003593">
    <property type="entry name" value="AAA+_ATPase"/>
</dbReference>
<sequence>MEKPAPLPSYTCDTPFESGGSLCKTCRLLTETPQGRKCSRMVAQSDAMKSLLQRAAMVADTDASVVMRGESGSGKEVVARALHANSPRRARPFVAVNCAALPGELLESELFGHARGAFTGAQVARKGLFETADTGTLFLDEVAEMPLPLQAKLLRALQDGEIRRVGESQPVHVDVRIICATHQHLLECVREKRFREDLYFRLKVFTLAVPALRDRQEDIPLLARMFLAQEGHTAGFAPGVMAAIKKYAWPGNVRELQNAMKHGAVLAREEPIGLAHLPEELSQPSVPLHAESSGGLMTLEEAERQHVLRVVAACHGQQADAARVLGIGRTTLWRKLRGWGLDG</sequence>
<dbReference type="SUPFAM" id="SSF46689">
    <property type="entry name" value="Homeodomain-like"/>
    <property type="match status" value="1"/>
</dbReference>
<dbReference type="SUPFAM" id="SSF52540">
    <property type="entry name" value="P-loop containing nucleoside triphosphate hydrolases"/>
    <property type="match status" value="1"/>
</dbReference>
<dbReference type="Pfam" id="PF02954">
    <property type="entry name" value="HTH_8"/>
    <property type="match status" value="1"/>
</dbReference>
<keyword evidence="4" id="KW-0238">DNA-binding</keyword>
<dbReference type="InterPro" id="IPR002078">
    <property type="entry name" value="Sigma_54_int"/>
</dbReference>
<dbReference type="InterPro" id="IPR009057">
    <property type="entry name" value="Homeodomain-like_sf"/>
</dbReference>
<dbReference type="Gene3D" id="1.10.10.60">
    <property type="entry name" value="Homeodomain-like"/>
    <property type="match status" value="1"/>
</dbReference>
<gene>
    <name evidence="7" type="ORF">DI536_02890</name>
</gene>
<dbReference type="InterPro" id="IPR002197">
    <property type="entry name" value="HTH_Fis"/>
</dbReference>
<evidence type="ECO:0000256" key="2">
    <source>
        <dbReference type="ARBA" id="ARBA00022840"/>
    </source>
</evidence>
<dbReference type="InterPro" id="IPR027417">
    <property type="entry name" value="P-loop_NTPase"/>
</dbReference>
<organism evidence="7 8">
    <name type="scientific">Archangium gephyra</name>
    <dbReference type="NCBI Taxonomy" id="48"/>
    <lineage>
        <taxon>Bacteria</taxon>
        <taxon>Pseudomonadati</taxon>
        <taxon>Myxococcota</taxon>
        <taxon>Myxococcia</taxon>
        <taxon>Myxococcales</taxon>
        <taxon>Cystobacterineae</taxon>
        <taxon>Archangiaceae</taxon>
        <taxon>Archangium</taxon>
    </lineage>
</organism>
<dbReference type="PANTHER" id="PTHR32071">
    <property type="entry name" value="TRANSCRIPTIONAL REGULATORY PROTEIN"/>
    <property type="match status" value="1"/>
</dbReference>
<comment type="caution">
    <text evidence="7">The sequence shown here is derived from an EMBL/GenBank/DDBJ whole genome shotgun (WGS) entry which is preliminary data.</text>
</comment>
<dbReference type="InterPro" id="IPR058031">
    <property type="entry name" value="AAA_lid_NorR"/>
</dbReference>
<evidence type="ECO:0000259" key="6">
    <source>
        <dbReference type="PROSITE" id="PS50045"/>
    </source>
</evidence>
<dbReference type="PRINTS" id="PR01590">
    <property type="entry name" value="HTHFIS"/>
</dbReference>
<dbReference type="Gene3D" id="3.40.50.300">
    <property type="entry name" value="P-loop containing nucleotide triphosphate hydrolases"/>
    <property type="match status" value="1"/>
</dbReference>
<dbReference type="GO" id="GO:0005524">
    <property type="term" value="F:ATP binding"/>
    <property type="evidence" value="ECO:0007669"/>
    <property type="project" value="UniProtKB-KW"/>
</dbReference>
<proteinExistence type="predicted"/>
<dbReference type="PROSITE" id="PS00676">
    <property type="entry name" value="SIGMA54_INTERACT_2"/>
    <property type="match status" value="1"/>
</dbReference>